<evidence type="ECO:0000256" key="5">
    <source>
        <dbReference type="ARBA" id="ARBA00023128"/>
    </source>
</evidence>
<dbReference type="Proteomes" id="UP000236544">
    <property type="component" value="Unassembled WGS sequence"/>
</dbReference>
<keyword evidence="8" id="KW-1185">Reference proteome</keyword>
<name>A0A0P1KRD5_9SACH</name>
<protein>
    <recommendedName>
        <fullName evidence="6">ATPase expression protein 1</fullName>
    </recommendedName>
</protein>
<evidence type="ECO:0000313" key="8">
    <source>
        <dbReference type="Proteomes" id="UP000236544"/>
    </source>
</evidence>
<evidence type="ECO:0000256" key="1">
    <source>
        <dbReference type="ARBA" id="ARBA00004173"/>
    </source>
</evidence>
<keyword evidence="5 6" id="KW-0496">Mitochondrion</keyword>
<dbReference type="InterPro" id="IPR031467">
    <property type="entry name" value="Aep1"/>
</dbReference>
<accession>A0A0P1KRD5</accession>
<evidence type="ECO:0000313" key="7">
    <source>
        <dbReference type="EMBL" id="CUS22284.1"/>
    </source>
</evidence>
<dbReference type="EMBL" id="LN890537">
    <property type="protein sequence ID" value="CUS22284.1"/>
    <property type="molecule type" value="Genomic_DNA"/>
</dbReference>
<dbReference type="GO" id="GO:0045182">
    <property type="term" value="F:translation regulator activity"/>
    <property type="evidence" value="ECO:0007669"/>
    <property type="project" value="InterPro"/>
</dbReference>
<sequence>MWRVDKAAVLISPAQKMGSRMFSSRRLYSALSELKIDAAIPKNPNKRTHDGSFRKFKRVVPAVEDSMHPFYSPNVMERAILCASETKPELLDGQPVVPAVIKHLKSLESTLVSASWQPESKQCLNYWLKPFREMRKKSSPLKLIDSHEIDIVLRSSKIDPGRIPELQKFALMFENEDMGILSATTIGSLIDRLISDQGKAVFSEEVFLYILQHYCKSGQSIASVAHSISEFLHKDIDDLKTAETLLAHVLMTLRRNSIQVAPTVSSAVFKLIDAISTRFHRPFCVLDFSPAVVQMTTEFYVDSGLLKESKVLFTDMINKERCPKAELVEKYLGLIENVCGISTSNNDFLKKYVYISNFRPIFQTVMTPQIAEFLISYCRHFDEVLSLLELVDRSKVTKQIWDLVLPQMIRRVSILTKDSVKNCCHLTILYQRASSFYGKPLSTKVNKAFIIQYAVNGNFAMVVRLLGITDPNTIPSFYASVLAAYDQSDAFNMRPPPSKTILKNKNQFMTSLIIPHYSELPPVGKQLALKHADSEELLEQVLRAEIAIRSRGGKSLLPQVLLKAQDCKFVSIVTETEKYLQH</sequence>
<evidence type="ECO:0000256" key="4">
    <source>
        <dbReference type="ARBA" id="ARBA00022946"/>
    </source>
</evidence>
<dbReference type="AlphaFoldDB" id="A0A0P1KRD5"/>
<keyword evidence="3 6" id="KW-0810">Translation regulation</keyword>
<evidence type="ECO:0000256" key="3">
    <source>
        <dbReference type="ARBA" id="ARBA00022845"/>
    </source>
</evidence>
<comment type="subcellular location">
    <subcellularLocation>
        <location evidence="1 6">Mitochondrion</location>
    </subcellularLocation>
</comment>
<dbReference type="Pfam" id="PF17049">
    <property type="entry name" value="AEP1"/>
    <property type="match status" value="1"/>
</dbReference>
<dbReference type="GO" id="GO:0005739">
    <property type="term" value="C:mitochondrion"/>
    <property type="evidence" value="ECO:0007669"/>
    <property type="project" value="UniProtKB-SubCell"/>
</dbReference>
<evidence type="ECO:0000256" key="6">
    <source>
        <dbReference type="RuleBase" id="RU362136"/>
    </source>
</evidence>
<proteinExistence type="inferred from homology"/>
<keyword evidence="4 6" id="KW-0809">Transit peptide</keyword>
<reference evidence="8" key="1">
    <citation type="submission" date="2015-10" db="EMBL/GenBank/DDBJ databases">
        <authorList>
            <person name="Devillers H."/>
        </authorList>
    </citation>
    <scope>NUCLEOTIDE SEQUENCE [LARGE SCALE GENOMIC DNA]</scope>
</reference>
<comment type="function">
    <text evidence="6">Required for translation of the mitochondrial OLI1 transcript encoding subunit 9 of mitochondrial ATP synthase.</text>
</comment>
<comment type="similarity">
    <text evidence="2 6">Belongs to the AEP1 family.</text>
</comment>
<dbReference type="OrthoDB" id="4064791at2759"/>
<evidence type="ECO:0000256" key="2">
    <source>
        <dbReference type="ARBA" id="ARBA00008176"/>
    </source>
</evidence>
<organism evidence="7 8">
    <name type="scientific">Lachancea quebecensis</name>
    <dbReference type="NCBI Taxonomy" id="1654605"/>
    <lineage>
        <taxon>Eukaryota</taxon>
        <taxon>Fungi</taxon>
        <taxon>Dikarya</taxon>
        <taxon>Ascomycota</taxon>
        <taxon>Saccharomycotina</taxon>
        <taxon>Saccharomycetes</taxon>
        <taxon>Saccharomycetales</taxon>
        <taxon>Saccharomycetaceae</taxon>
        <taxon>Lachancea</taxon>
    </lineage>
</organism>
<gene>
    <name evidence="7" type="ORF">LAQU0_S05e01904g</name>
</gene>